<feature type="transmembrane region" description="Helical" evidence="6">
    <location>
        <begin position="82"/>
        <end position="104"/>
    </location>
</feature>
<evidence type="ECO:0000256" key="3">
    <source>
        <dbReference type="ARBA" id="ARBA00022692"/>
    </source>
</evidence>
<name>A0ABR7GAG5_9FIRM</name>
<evidence type="ECO:0000256" key="5">
    <source>
        <dbReference type="ARBA" id="ARBA00023136"/>
    </source>
</evidence>
<keyword evidence="4 6" id="KW-1133">Transmembrane helix</keyword>
<dbReference type="PANTHER" id="PTHR40064:SF1">
    <property type="entry name" value="MEMBRANE PROTEIN"/>
    <property type="match status" value="1"/>
</dbReference>
<evidence type="ECO:0000259" key="7">
    <source>
        <dbReference type="Pfam" id="PF11728"/>
    </source>
</evidence>
<evidence type="ECO:0000256" key="6">
    <source>
        <dbReference type="SAM" id="Phobius"/>
    </source>
</evidence>
<evidence type="ECO:0000256" key="1">
    <source>
        <dbReference type="ARBA" id="ARBA00004651"/>
    </source>
</evidence>
<dbReference type="Proteomes" id="UP000631576">
    <property type="component" value="Unassembled WGS sequence"/>
</dbReference>
<keyword evidence="5 6" id="KW-0472">Membrane</keyword>
<gene>
    <name evidence="8" type="ORF">H8S40_10055</name>
</gene>
<reference evidence="8 9" key="1">
    <citation type="submission" date="2020-08" db="EMBL/GenBank/DDBJ databases">
        <title>Genome public.</title>
        <authorList>
            <person name="Liu C."/>
            <person name="Sun Q."/>
        </authorList>
    </citation>
    <scope>NUCLEOTIDE SEQUENCE [LARGE SCALE GENOMIC DNA]</scope>
    <source>
        <strain evidence="8 9">NSJ-13</strain>
    </source>
</reference>
<evidence type="ECO:0000313" key="8">
    <source>
        <dbReference type="EMBL" id="MBC5683905.1"/>
    </source>
</evidence>
<evidence type="ECO:0000256" key="2">
    <source>
        <dbReference type="ARBA" id="ARBA00022475"/>
    </source>
</evidence>
<organism evidence="8 9">
    <name type="scientific">Ruminococcus hominis</name>
    <dbReference type="NCBI Taxonomy" id="2763065"/>
    <lineage>
        <taxon>Bacteria</taxon>
        <taxon>Bacillati</taxon>
        <taxon>Bacillota</taxon>
        <taxon>Clostridia</taxon>
        <taxon>Eubacteriales</taxon>
        <taxon>Oscillospiraceae</taxon>
        <taxon>Ruminococcus</taxon>
    </lineage>
</organism>
<evidence type="ECO:0000313" key="9">
    <source>
        <dbReference type="Proteomes" id="UP000631576"/>
    </source>
</evidence>
<feature type="transmembrane region" description="Helical" evidence="6">
    <location>
        <begin position="58"/>
        <end position="76"/>
    </location>
</feature>
<proteinExistence type="predicted"/>
<comment type="caution">
    <text evidence="8">The sequence shown here is derived from an EMBL/GenBank/DDBJ whole genome shotgun (WGS) entry which is preliminary data.</text>
</comment>
<feature type="transmembrane region" description="Helical" evidence="6">
    <location>
        <begin position="32"/>
        <end position="51"/>
    </location>
</feature>
<dbReference type="PANTHER" id="PTHR40064">
    <property type="entry name" value="MEMBRANE PROTEIN-RELATED"/>
    <property type="match status" value="1"/>
</dbReference>
<dbReference type="Pfam" id="PF06081">
    <property type="entry name" value="ArAE_1"/>
    <property type="match status" value="1"/>
</dbReference>
<comment type="subcellular location">
    <subcellularLocation>
        <location evidence="1">Cell membrane</location>
        <topology evidence="1">Multi-pass membrane protein</topology>
    </subcellularLocation>
</comment>
<feature type="domain" description="Putative aromatic acid exporter C-terminal" evidence="7">
    <location>
        <begin position="156"/>
        <end position="318"/>
    </location>
</feature>
<accession>A0ABR7GAG5</accession>
<sequence>MKKKQQKKRVLQAIKIAVGSSAAIYVAEVLNLEYAISAGSIALLTLVTTKWETVKLSWFRLVTFLVSSVLAWIVFTQIQSEWLAYGIYIFLIVIVSEEFGWKATISVNAVIGMHFMAKRDFEASFVFNEFLLVLIGITVAVVLNLFYDYAGQRKDLVRNMRYTENRMQMILGAIAAYLADKEMQYDIWAAIRELESQIRIFIDDAYEYQDNTFQSHPEYYINYFEMRMKQCNTIHDLHYEMKRIRKMPQQALIISEYVLYMMDYVTERNEPTAQMDKLKEIFQHIKEDKLPTTREEFESQAMLYHILMDLEDFLIYKKRFVNSLDDKQKQRYWNQGK</sequence>
<keyword evidence="9" id="KW-1185">Reference proteome</keyword>
<dbReference type="InterPro" id="IPR038323">
    <property type="entry name" value="ArAE_1_C_sf"/>
</dbReference>
<evidence type="ECO:0000256" key="4">
    <source>
        <dbReference type="ARBA" id="ARBA00022989"/>
    </source>
</evidence>
<dbReference type="InterPro" id="IPR021062">
    <property type="entry name" value="ArAE_1_C"/>
</dbReference>
<dbReference type="EMBL" id="JACOPE010000001">
    <property type="protein sequence ID" value="MBC5683905.1"/>
    <property type="molecule type" value="Genomic_DNA"/>
</dbReference>
<keyword evidence="2" id="KW-1003">Cell membrane</keyword>
<dbReference type="Gene3D" id="1.20.120.940">
    <property type="entry name" value="Putative aromatic acid exporter, C-terminal domain"/>
    <property type="match status" value="1"/>
</dbReference>
<keyword evidence="3 6" id="KW-0812">Transmembrane</keyword>
<dbReference type="Pfam" id="PF11728">
    <property type="entry name" value="ArAE_1_C"/>
    <property type="match status" value="1"/>
</dbReference>
<dbReference type="InterPro" id="IPR052984">
    <property type="entry name" value="UPF0421"/>
</dbReference>
<feature type="transmembrane region" description="Helical" evidence="6">
    <location>
        <begin position="125"/>
        <end position="147"/>
    </location>
</feature>
<protein>
    <recommendedName>
        <fullName evidence="7">Putative aromatic acid exporter C-terminal domain-containing protein</fullName>
    </recommendedName>
</protein>
<dbReference type="InterPro" id="IPR010343">
    <property type="entry name" value="ArAE_1"/>
</dbReference>